<dbReference type="EMBL" id="BSYO01000035">
    <property type="protein sequence ID" value="GMH29061.1"/>
    <property type="molecule type" value="Genomic_DNA"/>
</dbReference>
<comment type="caution">
    <text evidence="1">The sequence shown here is derived from an EMBL/GenBank/DDBJ whole genome shotgun (WGS) entry which is preliminary data.</text>
</comment>
<reference evidence="1" key="1">
    <citation type="submission" date="2023-05" db="EMBL/GenBank/DDBJ databases">
        <title>Nepenthes gracilis genome sequencing.</title>
        <authorList>
            <person name="Fukushima K."/>
        </authorList>
    </citation>
    <scope>NUCLEOTIDE SEQUENCE</scope>
    <source>
        <strain evidence="1">SING2019-196</strain>
    </source>
</reference>
<proteinExistence type="predicted"/>
<evidence type="ECO:0000313" key="2">
    <source>
        <dbReference type="Proteomes" id="UP001279734"/>
    </source>
</evidence>
<gene>
    <name evidence="1" type="ORF">Nepgr_030904</name>
</gene>
<evidence type="ECO:0000313" key="1">
    <source>
        <dbReference type="EMBL" id="GMH29061.1"/>
    </source>
</evidence>
<name>A0AAD3THG6_NEPGR</name>
<dbReference type="AlphaFoldDB" id="A0AAD3THG6"/>
<protein>
    <submittedName>
        <fullName evidence="1">Uncharacterized protein</fullName>
    </submittedName>
</protein>
<accession>A0AAD3THG6</accession>
<dbReference type="Proteomes" id="UP001279734">
    <property type="component" value="Unassembled WGS sequence"/>
</dbReference>
<organism evidence="1 2">
    <name type="scientific">Nepenthes gracilis</name>
    <name type="common">Slender pitcher plant</name>
    <dbReference type="NCBI Taxonomy" id="150966"/>
    <lineage>
        <taxon>Eukaryota</taxon>
        <taxon>Viridiplantae</taxon>
        <taxon>Streptophyta</taxon>
        <taxon>Embryophyta</taxon>
        <taxon>Tracheophyta</taxon>
        <taxon>Spermatophyta</taxon>
        <taxon>Magnoliopsida</taxon>
        <taxon>eudicotyledons</taxon>
        <taxon>Gunneridae</taxon>
        <taxon>Pentapetalae</taxon>
        <taxon>Caryophyllales</taxon>
        <taxon>Nepenthaceae</taxon>
        <taxon>Nepenthes</taxon>
    </lineage>
</organism>
<sequence>MRSLMGMLTLAVENDAAAYGLLFLLFPVDSNWMSSILLGLSRYQEFLSLALISAEVKQLAAVSGLPVRRMRKIGAASAIFSKGTAGSLLRFSSRLLASGNRVDVRDVAV</sequence>
<keyword evidence="2" id="KW-1185">Reference proteome</keyword>